<comment type="caution">
    <text evidence="3">The sequence shown here is derived from an EMBL/GenBank/DDBJ whole genome shotgun (WGS) entry which is preliminary data.</text>
</comment>
<keyword evidence="4" id="KW-1185">Reference proteome</keyword>
<dbReference type="EMBL" id="RYZH01000028">
    <property type="protein sequence ID" value="RUL86939.1"/>
    <property type="molecule type" value="Genomic_DNA"/>
</dbReference>
<evidence type="ECO:0000256" key="1">
    <source>
        <dbReference type="SAM" id="MobiDB-lite"/>
    </source>
</evidence>
<protein>
    <submittedName>
        <fullName evidence="3">DUF362 domain-containing protein</fullName>
    </submittedName>
</protein>
<evidence type="ECO:0000313" key="3">
    <source>
        <dbReference type="EMBL" id="RUL86939.1"/>
    </source>
</evidence>
<gene>
    <name evidence="3" type="ORF">TsocGM_14955</name>
</gene>
<dbReference type="PROSITE" id="PS51318">
    <property type="entry name" value="TAT"/>
    <property type="match status" value="1"/>
</dbReference>
<name>A0A432MHY7_9BACT</name>
<evidence type="ECO:0000313" key="4">
    <source>
        <dbReference type="Proteomes" id="UP000280296"/>
    </source>
</evidence>
<feature type="domain" description="DUF362" evidence="2">
    <location>
        <begin position="134"/>
        <end position="330"/>
    </location>
</feature>
<proteinExistence type="predicted"/>
<dbReference type="InterPro" id="IPR006311">
    <property type="entry name" value="TAT_signal"/>
</dbReference>
<reference evidence="3 4" key="1">
    <citation type="submission" date="2018-12" db="EMBL/GenBank/DDBJ databases">
        <authorList>
            <person name="Toschakov S.V."/>
        </authorList>
    </citation>
    <scope>NUCLEOTIDE SEQUENCE [LARGE SCALE GENOMIC DNA]</scope>
    <source>
        <strain evidence="3 4">GM2012</strain>
    </source>
</reference>
<dbReference type="OrthoDB" id="9785671at2"/>
<sequence length="367" mass="40022">MGEKLTRTQQKNLERLGGVNPAEQPIPRRQFLTQVGGGIAAVGASAGVGLAIADPWGMKGVEPPPPVRLKDYSVTLAPSRPSLVVVRATPPDRSAFDTPDAEYAAREDQALRMVKAALEEMGGVETFIEKGDVVVIKPNVAFDKNPDLAATTQPDTVSAIVKLCLGAGARKVIVCDNPINNPESCFFKTRVGEAAQRSGATLMLPKASSFEQLYIGGETIRDTWSMFYAPFKEATKVIGVSPVKDHNLCKATVCLKNWYGLLGNPRNQFHQDIHGIISDFAKMMKPTLVVADGRKLLMRNGPTGGSLNDVKQADAIVVGTDHVAVDSWCVSKLLEKRRHEILYLDKAINRGLAQDWRPQWTREIRLA</sequence>
<feature type="region of interest" description="Disordered" evidence="1">
    <location>
        <begin position="1"/>
        <end position="22"/>
    </location>
</feature>
<dbReference type="Proteomes" id="UP000280296">
    <property type="component" value="Unassembled WGS sequence"/>
</dbReference>
<dbReference type="Pfam" id="PF04015">
    <property type="entry name" value="DUF362"/>
    <property type="match status" value="1"/>
</dbReference>
<evidence type="ECO:0000259" key="2">
    <source>
        <dbReference type="Pfam" id="PF04015"/>
    </source>
</evidence>
<dbReference type="InterPro" id="IPR007160">
    <property type="entry name" value="DUF362"/>
</dbReference>
<accession>A0A432MHY7</accession>
<dbReference type="AlphaFoldDB" id="A0A432MHY7"/>
<reference evidence="3 4" key="2">
    <citation type="submission" date="2019-01" db="EMBL/GenBank/DDBJ databases">
        <title>Tautonia sociabilis, a novel thermotolerant planctomycete of Isosphaeraceae family, isolated from a 4000 m deep subterranean habitat.</title>
        <authorList>
            <person name="Kovaleva O.L."/>
            <person name="Elcheninov A.G."/>
            <person name="Van Heerden E."/>
            <person name="Toshchakov S.V."/>
            <person name="Novikov A."/>
            <person name="Bonch-Osmolovskaya E.A."/>
            <person name="Kublanov I.V."/>
        </authorList>
    </citation>
    <scope>NUCLEOTIDE SEQUENCE [LARGE SCALE GENOMIC DNA]</scope>
    <source>
        <strain evidence="3 4">GM2012</strain>
    </source>
</reference>
<organism evidence="3 4">
    <name type="scientific">Tautonia sociabilis</name>
    <dbReference type="NCBI Taxonomy" id="2080755"/>
    <lineage>
        <taxon>Bacteria</taxon>
        <taxon>Pseudomonadati</taxon>
        <taxon>Planctomycetota</taxon>
        <taxon>Planctomycetia</taxon>
        <taxon>Isosphaerales</taxon>
        <taxon>Isosphaeraceae</taxon>
        <taxon>Tautonia</taxon>
    </lineage>
</organism>
<dbReference type="RefSeq" id="WP_126726274.1">
    <property type="nucleotide sequence ID" value="NZ_RYZH01000028.1"/>
</dbReference>